<evidence type="ECO:0008006" key="3">
    <source>
        <dbReference type="Google" id="ProtNLM"/>
    </source>
</evidence>
<dbReference type="EMBL" id="UINC01096081">
    <property type="protein sequence ID" value="SVC52677.1"/>
    <property type="molecule type" value="Genomic_DNA"/>
</dbReference>
<dbReference type="PROSITE" id="PS51257">
    <property type="entry name" value="PROKAR_LIPOPROTEIN"/>
    <property type="match status" value="1"/>
</dbReference>
<gene>
    <name evidence="2" type="ORF">METZ01_LOCUS305531</name>
</gene>
<reference evidence="2" key="1">
    <citation type="submission" date="2018-05" db="EMBL/GenBank/DDBJ databases">
        <authorList>
            <person name="Lanie J.A."/>
            <person name="Ng W.-L."/>
            <person name="Kazmierczak K.M."/>
            <person name="Andrzejewski T.M."/>
            <person name="Davidsen T.M."/>
            <person name="Wayne K.J."/>
            <person name="Tettelin H."/>
            <person name="Glass J.I."/>
            <person name="Rusch D."/>
            <person name="Podicherti R."/>
            <person name="Tsui H.-C.T."/>
            <person name="Winkler M.E."/>
        </authorList>
    </citation>
    <scope>NUCLEOTIDE SEQUENCE</scope>
</reference>
<accession>A0A382MY04</accession>
<feature type="region of interest" description="Disordered" evidence="1">
    <location>
        <begin position="222"/>
        <end position="246"/>
    </location>
</feature>
<protein>
    <recommendedName>
        <fullName evidence="3">Lipoprotein</fullName>
    </recommendedName>
</protein>
<evidence type="ECO:0000256" key="1">
    <source>
        <dbReference type="SAM" id="MobiDB-lite"/>
    </source>
</evidence>
<sequence>MKFIKITYLVVILTAIFLSSCTSTKTEPTQPSSDGTCYLTVMARGEYDELSVSSFSTSLISKFHKRVIEPPASGISSTEECVYEVRVDSREFTTLVTISSKDLNTSGDSKATGNEGLQESILRALYNGLSNKREEICQSYGEKLVECGVDHKKLEKKLKDVLDVEEKQLQEEIRLLEQDVNTIRQDRLRIEKERNAEIQRQKDEATKKREEELRILREKEEKRKQEELARKRAELKKKQEEKERIR</sequence>
<organism evidence="2">
    <name type="scientific">marine metagenome</name>
    <dbReference type="NCBI Taxonomy" id="408172"/>
    <lineage>
        <taxon>unclassified sequences</taxon>
        <taxon>metagenomes</taxon>
        <taxon>ecological metagenomes</taxon>
    </lineage>
</organism>
<evidence type="ECO:0000313" key="2">
    <source>
        <dbReference type="EMBL" id="SVC52677.1"/>
    </source>
</evidence>
<dbReference type="AlphaFoldDB" id="A0A382MY04"/>
<feature type="non-terminal residue" evidence="2">
    <location>
        <position position="246"/>
    </location>
</feature>
<proteinExistence type="predicted"/>
<name>A0A382MY04_9ZZZZ</name>